<name>A0A4U0EZF6_9FLAO</name>
<dbReference type="Gene3D" id="3.90.550.10">
    <property type="entry name" value="Spore Coat Polysaccharide Biosynthesis Protein SpsA, Chain A"/>
    <property type="match status" value="1"/>
</dbReference>
<dbReference type="OrthoDB" id="9779926at2"/>
<dbReference type="SUPFAM" id="SSF53448">
    <property type="entry name" value="Nucleotide-diphospho-sugar transferases"/>
    <property type="match status" value="1"/>
</dbReference>
<reference evidence="2 3" key="1">
    <citation type="submission" date="2019-04" db="EMBL/GenBank/DDBJ databases">
        <title>Lacinutrix sp. nov., isolated from marine water.</title>
        <authorList>
            <person name="Kim W."/>
        </authorList>
    </citation>
    <scope>NUCLEOTIDE SEQUENCE [LARGE SCALE GENOMIC DNA]</scope>
    <source>
        <strain evidence="2 3">CAU 1491</strain>
    </source>
</reference>
<sequence>MAAGSGSRYGKLKQFDDLGPAEEFLLEFSIYDAIHCGFTHIVLVTKAENKAFLENYLSPKLPSSIKLDVVVQDINDLPQGISIDTSERKKPWGTAHAVWSARHVIDSDFVIINADDYYGKQAFEGAANFINNNSSKTTYAIVGYNLKDTLSEHGSVSRGVCSVDNDHLVSIEEHTKIEAVDGEIVDTESGNTLHPDTIVSMNFWICNTSIFDYIETYFSNFLQIPENLEKSEIYLPFVAQEMMANGLIDIDVITTNSKWFGVTYYEDKAEAVNTLQRLTNENKYLSPLWK</sequence>
<evidence type="ECO:0000313" key="3">
    <source>
        <dbReference type="Proteomes" id="UP000307657"/>
    </source>
</evidence>
<evidence type="ECO:0000259" key="1">
    <source>
        <dbReference type="Pfam" id="PF00483"/>
    </source>
</evidence>
<proteinExistence type="predicted"/>
<feature type="domain" description="Nucleotidyl transferase" evidence="1">
    <location>
        <begin position="24"/>
        <end position="218"/>
    </location>
</feature>
<dbReference type="Pfam" id="PF00483">
    <property type="entry name" value="NTP_transferase"/>
    <property type="match status" value="1"/>
</dbReference>
<dbReference type="InterPro" id="IPR005835">
    <property type="entry name" value="NTP_transferase_dom"/>
</dbReference>
<dbReference type="InterPro" id="IPR029044">
    <property type="entry name" value="Nucleotide-diphossugar_trans"/>
</dbReference>
<dbReference type="EMBL" id="SUPL01000002">
    <property type="protein sequence ID" value="TJY37433.1"/>
    <property type="molecule type" value="Genomic_DNA"/>
</dbReference>
<keyword evidence="2" id="KW-0808">Transferase</keyword>
<accession>A0A4U0EZF6</accession>
<protein>
    <submittedName>
        <fullName evidence="2">UTP--glucose-1-phosphate uridylyltransferase</fullName>
    </submittedName>
</protein>
<dbReference type="GO" id="GO:0016779">
    <property type="term" value="F:nucleotidyltransferase activity"/>
    <property type="evidence" value="ECO:0007669"/>
    <property type="project" value="UniProtKB-KW"/>
</dbReference>
<keyword evidence="3" id="KW-1185">Reference proteome</keyword>
<evidence type="ECO:0000313" key="2">
    <source>
        <dbReference type="EMBL" id="TJY37433.1"/>
    </source>
</evidence>
<organism evidence="2 3">
    <name type="scientific">Pontimicrobium aquaticum</name>
    <dbReference type="NCBI Taxonomy" id="2565367"/>
    <lineage>
        <taxon>Bacteria</taxon>
        <taxon>Pseudomonadati</taxon>
        <taxon>Bacteroidota</taxon>
        <taxon>Flavobacteriia</taxon>
        <taxon>Flavobacteriales</taxon>
        <taxon>Flavobacteriaceae</taxon>
        <taxon>Pontimicrobium</taxon>
    </lineage>
</organism>
<comment type="caution">
    <text evidence="2">The sequence shown here is derived from an EMBL/GenBank/DDBJ whole genome shotgun (WGS) entry which is preliminary data.</text>
</comment>
<gene>
    <name evidence="2" type="ORF">E5167_05390</name>
</gene>
<keyword evidence="2" id="KW-0548">Nucleotidyltransferase</keyword>
<dbReference type="Proteomes" id="UP000307657">
    <property type="component" value="Unassembled WGS sequence"/>
</dbReference>
<dbReference type="AlphaFoldDB" id="A0A4U0EZF6"/>